<sequence length="41" mass="5066">MERTMVTLREDQSEWLEENQLNLSAFLRDRLDDKIEQRNNQ</sequence>
<evidence type="ECO:0000313" key="1">
    <source>
        <dbReference type="EMBL" id="ERG97220.1"/>
    </source>
</evidence>
<name>U1NJ00_9EURY</name>
<dbReference type="Proteomes" id="UP000030710">
    <property type="component" value="Unassembled WGS sequence"/>
</dbReference>
<protein>
    <recommendedName>
        <fullName evidence="3">CopG family ribbon-helix-helix protein</fullName>
    </recommendedName>
</protein>
<evidence type="ECO:0000313" key="2">
    <source>
        <dbReference type="Proteomes" id="UP000030710"/>
    </source>
</evidence>
<evidence type="ECO:0008006" key="3">
    <source>
        <dbReference type="Google" id="ProtNLM"/>
    </source>
</evidence>
<dbReference type="STRING" id="1238425.J07HQW2_03706"/>
<organism evidence="1 2">
    <name type="scientific">Haloquadratum walsbyi J07HQW2</name>
    <dbReference type="NCBI Taxonomy" id="1238425"/>
    <lineage>
        <taxon>Archaea</taxon>
        <taxon>Methanobacteriati</taxon>
        <taxon>Methanobacteriota</taxon>
        <taxon>Stenosarchaea group</taxon>
        <taxon>Halobacteria</taxon>
        <taxon>Halobacteriales</taxon>
        <taxon>Haloferacaceae</taxon>
        <taxon>Haloquadratum</taxon>
    </lineage>
</organism>
<reference evidence="1 2" key="1">
    <citation type="journal article" date="2013" name="PLoS ONE">
        <title>Assembly-driven community genomics of a hypersaline microbial ecosystem.</title>
        <authorList>
            <person name="Podell S."/>
            <person name="Ugalde J.A."/>
            <person name="Narasingarao P."/>
            <person name="Banfield J.F."/>
            <person name="Heidelberg K.B."/>
            <person name="Allen E.E."/>
        </authorList>
    </citation>
    <scope>NUCLEOTIDE SEQUENCE [LARGE SCALE GENOMIC DNA]</scope>
    <source>
        <strain evidence="2">J07HQW2</strain>
    </source>
</reference>
<proteinExistence type="predicted"/>
<accession>U1NJ00</accession>
<gene>
    <name evidence="1" type="ORF">J07HQW2_03706</name>
</gene>
<dbReference type="AlphaFoldDB" id="U1NJ00"/>
<dbReference type="EMBL" id="KE356561">
    <property type="protein sequence ID" value="ERG97220.1"/>
    <property type="molecule type" value="Genomic_DNA"/>
</dbReference>
<dbReference type="HOGENOM" id="CLU_215620_0_0_2"/>